<gene>
    <name evidence="1" type="ORF">TCEL_01565</name>
</gene>
<accession>R7RQM6</accession>
<dbReference type="Proteomes" id="UP000014923">
    <property type="component" value="Unassembled WGS sequence"/>
</dbReference>
<protein>
    <submittedName>
        <fullName evidence="1">Uncharacterized protein</fullName>
    </submittedName>
</protein>
<dbReference type="HOGENOM" id="CLU_2848399_0_0_9"/>
<name>R7RQM6_9CLOT</name>
<organism evidence="1 2">
    <name type="scientific">Thermobrachium celere DSM 8682</name>
    <dbReference type="NCBI Taxonomy" id="941824"/>
    <lineage>
        <taxon>Bacteria</taxon>
        <taxon>Bacillati</taxon>
        <taxon>Bacillota</taxon>
        <taxon>Clostridia</taxon>
        <taxon>Eubacteriales</taxon>
        <taxon>Clostridiaceae</taxon>
        <taxon>Thermobrachium</taxon>
    </lineage>
</organism>
<evidence type="ECO:0000313" key="1">
    <source>
        <dbReference type="EMBL" id="CDF57651.1"/>
    </source>
</evidence>
<comment type="caution">
    <text evidence="1">The sequence shown here is derived from an EMBL/GenBank/DDBJ whole genome shotgun (WGS) entry which is preliminary data.</text>
</comment>
<dbReference type="RefSeq" id="WP_018660999.1">
    <property type="nucleotide sequence ID" value="NZ_HF952018.1"/>
</dbReference>
<proteinExistence type="predicted"/>
<keyword evidence="2" id="KW-1185">Reference proteome</keyword>
<dbReference type="AlphaFoldDB" id="R7RQM6"/>
<evidence type="ECO:0000313" key="2">
    <source>
        <dbReference type="Proteomes" id="UP000014923"/>
    </source>
</evidence>
<dbReference type="EMBL" id="CAVN010000089">
    <property type="protein sequence ID" value="CDF57651.1"/>
    <property type="molecule type" value="Genomic_DNA"/>
</dbReference>
<sequence>MLDLIEEKLHIMRSLVERVKDNELNEAERIEINKKIEQLRLFVKAKGGYLLRMPVLSYLRKILER</sequence>
<reference evidence="1" key="1">
    <citation type="submission" date="2013-03" db="EMBL/GenBank/DDBJ databases">
        <title>Draft genome sequence of the hydrogen-ethanol-producing anaerobic alkalithermophilic Caloramator celere.</title>
        <authorList>
            <person name="Ciranna A."/>
            <person name="Larjo A."/>
            <person name="Kivisto A."/>
            <person name="Santala V."/>
            <person name="Roos C."/>
            <person name="Karp M."/>
        </authorList>
    </citation>
    <scope>NUCLEOTIDE SEQUENCE [LARGE SCALE GENOMIC DNA]</scope>
    <source>
        <strain evidence="1">DSM 8682</strain>
    </source>
</reference>